<dbReference type="Proteomes" id="UP000270530">
    <property type="component" value="Chromosome"/>
</dbReference>
<reference evidence="3" key="1">
    <citation type="submission" date="2018-04" db="EMBL/GenBank/DDBJ databases">
        <authorList>
            <person name="Watanabe M."/>
            <person name="Kojima H."/>
        </authorList>
    </citation>
    <scope>NUCLEOTIDE SEQUENCE [LARGE SCALE GENOMIC DNA]</scope>
    <source>
        <strain evidence="3">Dysh456</strain>
    </source>
</reference>
<evidence type="ECO:0000313" key="3">
    <source>
        <dbReference type="Proteomes" id="UP000270530"/>
    </source>
</evidence>
<dbReference type="AlphaFoldDB" id="A0A2Z6E6P3"/>
<dbReference type="InterPro" id="IPR014914">
    <property type="entry name" value="RES_dom"/>
</dbReference>
<keyword evidence="3" id="KW-1185">Reference proteome</keyword>
<evidence type="ECO:0000259" key="1">
    <source>
        <dbReference type="SMART" id="SM00953"/>
    </source>
</evidence>
<accession>A0A2Z6E6P3</accession>
<protein>
    <recommendedName>
        <fullName evidence="1">RES domain-containing protein</fullName>
    </recommendedName>
</protein>
<feature type="domain" description="RES" evidence="1">
    <location>
        <begin position="11"/>
        <end position="135"/>
    </location>
</feature>
<organism evidence="2 3">
    <name type="scientific">Aerosticca soli</name>
    <dbReference type="NCBI Taxonomy" id="2010829"/>
    <lineage>
        <taxon>Bacteria</taxon>
        <taxon>Pseudomonadati</taxon>
        <taxon>Pseudomonadota</taxon>
        <taxon>Gammaproteobacteria</taxon>
        <taxon>Lysobacterales</taxon>
        <taxon>Rhodanobacteraceae</taxon>
        <taxon>Aerosticca</taxon>
    </lineage>
</organism>
<name>A0A2Z6E6P3_9GAMM</name>
<evidence type="ECO:0000313" key="2">
    <source>
        <dbReference type="EMBL" id="BBD80773.1"/>
    </source>
</evidence>
<reference evidence="3" key="2">
    <citation type="submission" date="2018-06" db="EMBL/GenBank/DDBJ databases">
        <title>Genome sequence of Rhodanobacteraceae bacterium strain Dysh456.</title>
        <authorList>
            <person name="Fukui M."/>
        </authorList>
    </citation>
    <scope>NUCLEOTIDE SEQUENCE [LARGE SCALE GENOMIC DNA]</scope>
    <source>
        <strain evidence="3">Dysh456</strain>
    </source>
</reference>
<dbReference type="KEGG" id="rbd:ALSL_2147"/>
<dbReference type="RefSeq" id="WP_126539011.1">
    <property type="nucleotide sequence ID" value="NZ_AP018560.1"/>
</dbReference>
<dbReference type="OrthoDB" id="9789501at2"/>
<dbReference type="Pfam" id="PF08808">
    <property type="entry name" value="RES"/>
    <property type="match status" value="1"/>
</dbReference>
<sequence>MRLWRISAWPGLTGEGGLQVDGRWHTRGRRVIYAAEHPALAMVEIMAHMRLGLANIPMILRLIAIDVHADATISSTPPLPEGWQANELTSQAMGNDWLDHCDALLMPVPSALIAHATNYLINPAHDQAASHLRETLIEPFWFDPRFLR</sequence>
<dbReference type="SMART" id="SM00953">
    <property type="entry name" value="RES"/>
    <property type="match status" value="1"/>
</dbReference>
<gene>
    <name evidence="2" type="ORF">ALSL_2147</name>
</gene>
<proteinExistence type="predicted"/>
<dbReference type="EMBL" id="AP018560">
    <property type="protein sequence ID" value="BBD80773.1"/>
    <property type="molecule type" value="Genomic_DNA"/>
</dbReference>